<dbReference type="Proteomes" id="UP001433508">
    <property type="component" value="Unassembled WGS sequence"/>
</dbReference>
<evidence type="ECO:0000313" key="1">
    <source>
        <dbReference type="EMBL" id="KAK9236059.1"/>
    </source>
</evidence>
<organism evidence="1 2">
    <name type="scientific">Lipomyces kononenkoae</name>
    <name type="common">Yeast</name>
    <dbReference type="NCBI Taxonomy" id="34357"/>
    <lineage>
        <taxon>Eukaryota</taxon>
        <taxon>Fungi</taxon>
        <taxon>Dikarya</taxon>
        <taxon>Ascomycota</taxon>
        <taxon>Saccharomycotina</taxon>
        <taxon>Lipomycetes</taxon>
        <taxon>Lipomycetales</taxon>
        <taxon>Lipomycetaceae</taxon>
        <taxon>Lipomyces</taxon>
    </lineage>
</organism>
<accession>A0ACC3SWP9</accession>
<keyword evidence="2" id="KW-1185">Reference proteome</keyword>
<evidence type="ECO:0000313" key="2">
    <source>
        <dbReference type="Proteomes" id="UP001433508"/>
    </source>
</evidence>
<comment type="caution">
    <text evidence="1">The sequence shown here is derived from an EMBL/GenBank/DDBJ whole genome shotgun (WGS) entry which is preliminary data.</text>
</comment>
<reference evidence="2" key="1">
    <citation type="journal article" date="2024" name="Front. Bioeng. Biotechnol.">
        <title>Genome-scale model development and genomic sequencing of the oleaginous clade Lipomyces.</title>
        <authorList>
            <person name="Czajka J.J."/>
            <person name="Han Y."/>
            <person name="Kim J."/>
            <person name="Mondo S.J."/>
            <person name="Hofstad B.A."/>
            <person name="Robles A."/>
            <person name="Haridas S."/>
            <person name="Riley R."/>
            <person name="LaButti K."/>
            <person name="Pangilinan J."/>
            <person name="Andreopoulos W."/>
            <person name="Lipzen A."/>
            <person name="Yan J."/>
            <person name="Wang M."/>
            <person name="Ng V."/>
            <person name="Grigoriev I.V."/>
            <person name="Spatafora J.W."/>
            <person name="Magnuson J.K."/>
            <person name="Baker S.E."/>
            <person name="Pomraning K.R."/>
        </authorList>
    </citation>
    <scope>NUCLEOTIDE SEQUENCE [LARGE SCALE GENOMIC DNA]</scope>
    <source>
        <strain evidence="2">CBS 7786</strain>
    </source>
</reference>
<dbReference type="EMBL" id="MU971397">
    <property type="protein sequence ID" value="KAK9236059.1"/>
    <property type="molecule type" value="Genomic_DNA"/>
</dbReference>
<gene>
    <name evidence="1" type="ORF">V1525DRAFT_427389</name>
</gene>
<protein>
    <submittedName>
        <fullName evidence="1">Uncharacterized protein</fullName>
    </submittedName>
</protein>
<name>A0ACC3SWP9_LIPKO</name>
<sequence>MSVIGDLDDYGSAAQALRLVAESFVSSLPTRKTGMISCQPARKTSKSAVAKTVRTTKTDGPTMEQSDLMTLLQRPLSPDARVEVPASWAEYDRAQELLDNLGNKYPRLWYDGARQTAIIVAAPTDLQGRMVGDLVTNLANGCNEVMRAGGISEDIRRRLTASTDVTKHRRFGSRLTVREWDGALEYMDVDKKTKIMVVFEVGVSQSYRSLQQAISWQLCSLHCRLGIAMHLHEGPRGASPAIRYYASEEAAEEAIQQAVEDLSIQLQQHPYGPLERNGVTWFGALEKVIVETFRCDVDNATQDTLLDPSQSFVVIRDGQSWAGDVPPNLREVVLGDCIPSYVLSGNEILDTPINFFQKNWVEAKISSAILSTAAERIEKKCRVLESTDC</sequence>
<proteinExistence type="predicted"/>